<dbReference type="RefSeq" id="WP_207690207.1">
    <property type="nucleotide sequence ID" value="NZ_CP061799.1"/>
</dbReference>
<dbReference type="EMBL" id="CP061799">
    <property type="protein sequence ID" value="QTA78333.1"/>
    <property type="molecule type" value="Genomic_DNA"/>
</dbReference>
<evidence type="ECO:0000259" key="1">
    <source>
        <dbReference type="SMART" id="SM00849"/>
    </source>
</evidence>
<dbReference type="InterPro" id="IPR001279">
    <property type="entry name" value="Metallo-B-lactamas"/>
</dbReference>
<protein>
    <submittedName>
        <fullName evidence="2">Metallo-beta-lactamase domain-containing protein</fullName>
    </submittedName>
</protein>
<dbReference type="InterPro" id="IPR052533">
    <property type="entry name" value="WalJ/YycJ-like"/>
</dbReference>
<feature type="domain" description="Metallo-beta-lactamase" evidence="1">
    <location>
        <begin position="21"/>
        <end position="224"/>
    </location>
</feature>
<dbReference type="SUPFAM" id="SSF56281">
    <property type="entry name" value="Metallo-hydrolase/oxidoreductase"/>
    <property type="match status" value="1"/>
</dbReference>
<reference evidence="2" key="1">
    <citation type="journal article" date="2021" name="Microb. Physiol.">
        <title>Proteogenomic Insights into the Physiology of Marine, Sulfate-Reducing, Filamentous Desulfonema limicola and Desulfonema magnum.</title>
        <authorList>
            <person name="Schnaars V."/>
            <person name="Wohlbrand L."/>
            <person name="Scheve S."/>
            <person name="Hinrichs C."/>
            <person name="Reinhardt R."/>
            <person name="Rabus R."/>
        </authorList>
    </citation>
    <scope>NUCLEOTIDE SEQUENCE</scope>
    <source>
        <strain evidence="2">5ac10</strain>
    </source>
</reference>
<dbReference type="InterPro" id="IPR036866">
    <property type="entry name" value="RibonucZ/Hydroxyglut_hydro"/>
</dbReference>
<dbReference type="PANTHER" id="PTHR47619:SF1">
    <property type="entry name" value="EXODEOXYRIBONUCLEASE WALJ"/>
    <property type="match status" value="1"/>
</dbReference>
<dbReference type="Pfam" id="PF12706">
    <property type="entry name" value="Lactamase_B_2"/>
    <property type="match status" value="1"/>
</dbReference>
<name>A0A975B3Y0_9BACT</name>
<dbReference type="Gene3D" id="3.60.15.10">
    <property type="entry name" value="Ribonuclease Z/Hydroxyacylglutathione hydrolase-like"/>
    <property type="match status" value="1"/>
</dbReference>
<keyword evidence="3" id="KW-1185">Reference proteome</keyword>
<evidence type="ECO:0000313" key="2">
    <source>
        <dbReference type="EMBL" id="QTA78333.1"/>
    </source>
</evidence>
<dbReference type="PANTHER" id="PTHR47619">
    <property type="entry name" value="METALLO-HYDROLASE YYCJ-RELATED"/>
    <property type="match status" value="1"/>
</dbReference>
<dbReference type="KEGG" id="dli:dnl_05540"/>
<sequence>MKKKENKDFDLEVFTLASGSRGNAAFVSNGSTSILIDAGLSGIEVDRRLRTKGHCLADIDAILISHEHGDHIHAAGILSRRLDIPVYLTPKAWKASERKLGKISDIRHFNSGLGFKINSLEIYPFSTSHDSEDPVSLTIRQNGTKIGIATDLGIATALVKEHLKNCSLLILEANHDPVMLMNGPYPWHLKQRIKSRTGHLSNDDSGKLLKEILHEQLQHVILGHLSEKNNTPHKALNAAGQAMNGSKASLAIAPQDRCSEVFRLKSGGLQ</sequence>
<organism evidence="2 3">
    <name type="scientific">Desulfonema limicola</name>
    <dbReference type="NCBI Taxonomy" id="45656"/>
    <lineage>
        <taxon>Bacteria</taxon>
        <taxon>Pseudomonadati</taxon>
        <taxon>Thermodesulfobacteriota</taxon>
        <taxon>Desulfobacteria</taxon>
        <taxon>Desulfobacterales</taxon>
        <taxon>Desulfococcaceae</taxon>
        <taxon>Desulfonema</taxon>
    </lineage>
</organism>
<evidence type="ECO:0000313" key="3">
    <source>
        <dbReference type="Proteomes" id="UP000663720"/>
    </source>
</evidence>
<dbReference type="SMART" id="SM00849">
    <property type="entry name" value="Lactamase_B"/>
    <property type="match status" value="1"/>
</dbReference>
<gene>
    <name evidence="2" type="ORF">dnl_05540</name>
</gene>
<accession>A0A975B3Y0</accession>
<dbReference type="Proteomes" id="UP000663720">
    <property type="component" value="Chromosome"/>
</dbReference>
<dbReference type="AlphaFoldDB" id="A0A975B3Y0"/>
<proteinExistence type="predicted"/>